<dbReference type="GO" id="GO:0006261">
    <property type="term" value="P:DNA-templated DNA replication"/>
    <property type="evidence" value="ECO:0007669"/>
    <property type="project" value="TreeGrafter"/>
</dbReference>
<dbReference type="PANTHER" id="PTHR14303:SF0">
    <property type="entry name" value="DNA POLYMERASE DELTA SUBUNIT 4"/>
    <property type="match status" value="1"/>
</dbReference>
<evidence type="ECO:0000313" key="3">
    <source>
        <dbReference type="Proteomes" id="UP000178912"/>
    </source>
</evidence>
<protein>
    <submittedName>
        <fullName evidence="2">Related to DNA polymerase delta subunit 4</fullName>
    </submittedName>
</protein>
<evidence type="ECO:0000313" key="2">
    <source>
        <dbReference type="EMBL" id="CZS89630.1"/>
    </source>
</evidence>
<sequence length="218" mass="24056">MPATHRTRTTSSGPAAKGAQKTLSFGNKVSKPSTAFPYTKDSPAKDVLTADISSTPEAHPLSKKTVEVEPEVEEELQTGHVDPTPAVTRQGAVEIRALRKKDGGDLEAVRERAEKVTDAQIKKYWRVCEGQRRGKQVHAEDVGVEEKILRLFDVSSQFGPAIGIARTKRWSRAQKLKLNPPIEVLAVLLREEKKGNEKIQRAYVDELMSSKFVNGDAS</sequence>
<dbReference type="GO" id="GO:0000731">
    <property type="term" value="P:DNA synthesis involved in DNA repair"/>
    <property type="evidence" value="ECO:0007669"/>
    <property type="project" value="InterPro"/>
</dbReference>
<proteinExistence type="predicted"/>
<organism evidence="2 3">
    <name type="scientific">Rhynchosporium agropyri</name>
    <dbReference type="NCBI Taxonomy" id="914238"/>
    <lineage>
        <taxon>Eukaryota</taxon>
        <taxon>Fungi</taxon>
        <taxon>Dikarya</taxon>
        <taxon>Ascomycota</taxon>
        <taxon>Pezizomycotina</taxon>
        <taxon>Leotiomycetes</taxon>
        <taxon>Helotiales</taxon>
        <taxon>Ploettnerulaceae</taxon>
        <taxon>Rhynchosporium</taxon>
    </lineage>
</organism>
<feature type="region of interest" description="Disordered" evidence="1">
    <location>
        <begin position="1"/>
        <end position="45"/>
    </location>
</feature>
<dbReference type="Pfam" id="PF04081">
    <property type="entry name" value="DNA_pol_delta_4"/>
    <property type="match status" value="1"/>
</dbReference>
<dbReference type="PANTHER" id="PTHR14303">
    <property type="entry name" value="DNA POLYMERASE DELTA SUBUNIT 4"/>
    <property type="match status" value="1"/>
</dbReference>
<dbReference type="EMBL" id="FJUX01000003">
    <property type="protein sequence ID" value="CZS89630.1"/>
    <property type="molecule type" value="Genomic_DNA"/>
</dbReference>
<dbReference type="OrthoDB" id="337486at2759"/>
<keyword evidence="3" id="KW-1185">Reference proteome</keyword>
<reference evidence="3" key="1">
    <citation type="submission" date="2016-03" db="EMBL/GenBank/DDBJ databases">
        <authorList>
            <person name="Guldener U."/>
        </authorList>
    </citation>
    <scope>NUCLEOTIDE SEQUENCE [LARGE SCALE GENOMIC DNA]</scope>
    <source>
        <strain evidence="3">04CH-RAC-A.6.1</strain>
    </source>
</reference>
<dbReference type="GO" id="GO:0003887">
    <property type="term" value="F:DNA-directed DNA polymerase activity"/>
    <property type="evidence" value="ECO:0007669"/>
    <property type="project" value="TreeGrafter"/>
</dbReference>
<dbReference type="AlphaFoldDB" id="A0A1E1JVC4"/>
<feature type="compositionally biased region" description="Polar residues" evidence="1">
    <location>
        <begin position="21"/>
        <end position="33"/>
    </location>
</feature>
<evidence type="ECO:0000256" key="1">
    <source>
        <dbReference type="SAM" id="MobiDB-lite"/>
    </source>
</evidence>
<name>A0A1E1JVC4_9HELO</name>
<gene>
    <name evidence="2" type="ORF">RAG0_00952</name>
</gene>
<accession>A0A1E1JVC4</accession>
<dbReference type="GO" id="GO:0043625">
    <property type="term" value="C:delta DNA polymerase complex"/>
    <property type="evidence" value="ECO:0007669"/>
    <property type="project" value="TreeGrafter"/>
</dbReference>
<dbReference type="Proteomes" id="UP000178912">
    <property type="component" value="Unassembled WGS sequence"/>
</dbReference>
<dbReference type="InterPro" id="IPR007218">
    <property type="entry name" value="DNA_pol_delta_4"/>
</dbReference>